<organism evidence="1 2">
    <name type="scientific">Dallia pectoralis</name>
    <name type="common">Alaska blackfish</name>
    <dbReference type="NCBI Taxonomy" id="75939"/>
    <lineage>
        <taxon>Eukaryota</taxon>
        <taxon>Metazoa</taxon>
        <taxon>Chordata</taxon>
        <taxon>Craniata</taxon>
        <taxon>Vertebrata</taxon>
        <taxon>Euteleostomi</taxon>
        <taxon>Actinopterygii</taxon>
        <taxon>Neopterygii</taxon>
        <taxon>Teleostei</taxon>
        <taxon>Protacanthopterygii</taxon>
        <taxon>Esociformes</taxon>
        <taxon>Umbridae</taxon>
        <taxon>Dallia</taxon>
    </lineage>
</organism>
<sequence>MGGAIAYKTGKVGRPSKYDIKNIQKLIPARPDPSLMPNILPVTPGNPATPGAPTSSSSAVSACPPGLPMDQTGMGFNTSDYLKSSFSKTDSITTGTVSSVKNGLPPEKPVTEDINLYQKYIARSRQTFPKPPPPPPPPPYPEPP</sequence>
<dbReference type="EMBL" id="CM055728">
    <property type="protein sequence ID" value="KAJ8016592.1"/>
    <property type="molecule type" value="Genomic_DNA"/>
</dbReference>
<name>A0ACC2HKY4_DALPE</name>
<gene>
    <name evidence="1" type="ORF">DPEC_G00008840</name>
</gene>
<reference evidence="1" key="1">
    <citation type="submission" date="2021-05" db="EMBL/GenBank/DDBJ databases">
        <authorList>
            <person name="Pan Q."/>
            <person name="Jouanno E."/>
            <person name="Zahm M."/>
            <person name="Klopp C."/>
            <person name="Cabau C."/>
            <person name="Louis A."/>
            <person name="Berthelot C."/>
            <person name="Parey E."/>
            <person name="Roest Crollius H."/>
            <person name="Montfort J."/>
            <person name="Robinson-Rechavi M."/>
            <person name="Bouchez O."/>
            <person name="Lampietro C."/>
            <person name="Lopez Roques C."/>
            <person name="Donnadieu C."/>
            <person name="Postlethwait J."/>
            <person name="Bobe J."/>
            <person name="Dillon D."/>
            <person name="Chandos A."/>
            <person name="von Hippel F."/>
            <person name="Guiguen Y."/>
        </authorList>
    </citation>
    <scope>NUCLEOTIDE SEQUENCE</scope>
    <source>
        <strain evidence="1">YG-Jan2019</strain>
    </source>
</reference>
<protein>
    <submittedName>
        <fullName evidence="1">Uncharacterized protein</fullName>
    </submittedName>
</protein>
<dbReference type="Proteomes" id="UP001157502">
    <property type="component" value="Chromosome 1"/>
</dbReference>
<accession>A0ACC2HKY4</accession>
<evidence type="ECO:0000313" key="1">
    <source>
        <dbReference type="EMBL" id="KAJ8016592.1"/>
    </source>
</evidence>
<comment type="caution">
    <text evidence="1">The sequence shown here is derived from an EMBL/GenBank/DDBJ whole genome shotgun (WGS) entry which is preliminary data.</text>
</comment>
<feature type="non-terminal residue" evidence="1">
    <location>
        <position position="144"/>
    </location>
</feature>
<proteinExistence type="predicted"/>
<keyword evidence="2" id="KW-1185">Reference proteome</keyword>
<evidence type="ECO:0000313" key="2">
    <source>
        <dbReference type="Proteomes" id="UP001157502"/>
    </source>
</evidence>